<dbReference type="SUPFAM" id="SSF57667">
    <property type="entry name" value="beta-beta-alpha zinc fingers"/>
    <property type="match status" value="2"/>
</dbReference>
<evidence type="ECO:0000256" key="6">
    <source>
        <dbReference type="ARBA" id="ARBA00023242"/>
    </source>
</evidence>
<feature type="domain" description="C2H2-type" evidence="10">
    <location>
        <begin position="218"/>
        <end position="246"/>
    </location>
</feature>
<feature type="binding site" evidence="8">
    <location>
        <position position="5"/>
    </location>
    <ligand>
        <name>Zn(2+)</name>
        <dbReference type="ChEBI" id="CHEBI:29105"/>
    </ligand>
</feature>
<dbReference type="InterPro" id="IPR050331">
    <property type="entry name" value="Zinc_finger"/>
</dbReference>
<reference evidence="12" key="1">
    <citation type="submission" date="2022-01" db="EMBL/GenBank/DDBJ databases">
        <authorList>
            <person name="King R."/>
        </authorList>
    </citation>
    <scope>NUCLEOTIDE SEQUENCE</scope>
</reference>
<dbReference type="PROSITE" id="PS50157">
    <property type="entry name" value="ZINC_FINGER_C2H2_2"/>
    <property type="match status" value="2"/>
</dbReference>
<keyword evidence="5 8" id="KW-0862">Zinc</keyword>
<keyword evidence="13" id="KW-1185">Reference proteome</keyword>
<dbReference type="InterPro" id="IPR012934">
    <property type="entry name" value="Znf_AD"/>
</dbReference>
<dbReference type="PROSITE" id="PS51915">
    <property type="entry name" value="ZAD"/>
    <property type="match status" value="1"/>
</dbReference>
<feature type="domain" description="ZAD" evidence="11">
    <location>
        <begin position="3"/>
        <end position="77"/>
    </location>
</feature>
<feature type="region of interest" description="Disordered" evidence="9">
    <location>
        <begin position="409"/>
        <end position="446"/>
    </location>
</feature>
<organism evidence="12 13">
    <name type="scientific">Chironomus riparius</name>
    <dbReference type="NCBI Taxonomy" id="315576"/>
    <lineage>
        <taxon>Eukaryota</taxon>
        <taxon>Metazoa</taxon>
        <taxon>Ecdysozoa</taxon>
        <taxon>Arthropoda</taxon>
        <taxon>Hexapoda</taxon>
        <taxon>Insecta</taxon>
        <taxon>Pterygota</taxon>
        <taxon>Neoptera</taxon>
        <taxon>Endopterygota</taxon>
        <taxon>Diptera</taxon>
        <taxon>Nematocera</taxon>
        <taxon>Chironomoidea</taxon>
        <taxon>Chironomidae</taxon>
        <taxon>Chironominae</taxon>
        <taxon>Chironomus</taxon>
    </lineage>
</organism>
<evidence type="ECO:0000256" key="9">
    <source>
        <dbReference type="SAM" id="MobiDB-lite"/>
    </source>
</evidence>
<keyword evidence="6" id="KW-0539">Nucleus</keyword>
<dbReference type="Gene3D" id="3.40.1800.20">
    <property type="match status" value="1"/>
</dbReference>
<dbReference type="PANTHER" id="PTHR16515">
    <property type="entry name" value="PR DOMAIN ZINC FINGER PROTEIN"/>
    <property type="match status" value="1"/>
</dbReference>
<feature type="region of interest" description="Disordered" evidence="9">
    <location>
        <begin position="290"/>
        <end position="316"/>
    </location>
</feature>
<dbReference type="InterPro" id="IPR013087">
    <property type="entry name" value="Znf_C2H2_type"/>
</dbReference>
<keyword evidence="3" id="KW-0677">Repeat</keyword>
<name>A0A9N9WZK2_9DIPT</name>
<evidence type="ECO:0000259" key="10">
    <source>
        <dbReference type="PROSITE" id="PS50157"/>
    </source>
</evidence>
<keyword evidence="4 7" id="KW-0863">Zinc-finger</keyword>
<evidence type="ECO:0000256" key="1">
    <source>
        <dbReference type="ARBA" id="ARBA00004123"/>
    </source>
</evidence>
<dbReference type="Pfam" id="PF07776">
    <property type="entry name" value="zf-AD"/>
    <property type="match status" value="1"/>
</dbReference>
<evidence type="ECO:0000313" key="13">
    <source>
        <dbReference type="Proteomes" id="UP001153620"/>
    </source>
</evidence>
<evidence type="ECO:0000256" key="2">
    <source>
        <dbReference type="ARBA" id="ARBA00022723"/>
    </source>
</evidence>
<feature type="region of interest" description="Disordered" evidence="9">
    <location>
        <begin position="103"/>
        <end position="149"/>
    </location>
</feature>
<evidence type="ECO:0000256" key="8">
    <source>
        <dbReference type="PROSITE-ProRule" id="PRU01263"/>
    </source>
</evidence>
<dbReference type="Gene3D" id="3.30.160.60">
    <property type="entry name" value="Classic Zinc Finger"/>
    <property type="match status" value="2"/>
</dbReference>
<feature type="binding site" evidence="8">
    <location>
        <position position="8"/>
    </location>
    <ligand>
        <name>Zn(2+)</name>
        <dbReference type="ChEBI" id="CHEBI:29105"/>
    </ligand>
</feature>
<evidence type="ECO:0000313" key="12">
    <source>
        <dbReference type="EMBL" id="CAG9811986.1"/>
    </source>
</evidence>
<dbReference type="InterPro" id="IPR036236">
    <property type="entry name" value="Znf_C2H2_sf"/>
</dbReference>
<sequence>MDKICRLCSQKSPLLTSIFSFQMDRLLSDMILIICPIKIDASDELPKSICKACLKLILDAISLRERSVKSDLKFRSNSLAMETPEMVRINQDLDPFYSTTFFESDSENENEEESKEQNKKKIRKSAPEIKDVDNENSNSDNYSESTSEYKNISAYEPPWKKSKKYQPHGKGRYKCPKCTATFTFPTNVRRHIKQVHSDEDPKPHQIRKPKSSYTTDSLCCAVCGLSFTNSSNMRRHIRNIHSGETLKRLEDGDYGNDDSEEQICLSDIKKEHNKSGLIVQNVTSFGLIDSVRDPDPAQKHINLKSRRSSEEDQKKFDESGDLTKKYFWQQINKRFTKYVVVIGEDPNRTFTYRCLLCEKNGKDKTFEQSVSNESMSNYKRHLRTIHKIQSEQFKKGKCGVSKRIKIENDVEKEEDGDDGDEESNLTLSILSNKNEDKAQNEDVQKAEAEPVFKNGFITGFLNTN</sequence>
<feature type="compositionally biased region" description="Basic and acidic residues" evidence="9">
    <location>
        <begin position="307"/>
        <end position="316"/>
    </location>
</feature>
<dbReference type="OrthoDB" id="3565419at2759"/>
<evidence type="ECO:0000256" key="7">
    <source>
        <dbReference type="PROSITE-ProRule" id="PRU00042"/>
    </source>
</evidence>
<dbReference type="PROSITE" id="PS00028">
    <property type="entry name" value="ZINC_FINGER_C2H2_1"/>
    <property type="match status" value="2"/>
</dbReference>
<dbReference type="AlphaFoldDB" id="A0A9N9WZK2"/>
<keyword evidence="2 8" id="KW-0479">Metal-binding</keyword>
<gene>
    <name evidence="12" type="ORF">CHIRRI_LOCUS14793</name>
</gene>
<dbReference type="EMBL" id="OU895880">
    <property type="protein sequence ID" value="CAG9811986.1"/>
    <property type="molecule type" value="Genomic_DNA"/>
</dbReference>
<feature type="compositionally biased region" description="Low complexity" evidence="9">
    <location>
        <begin position="135"/>
        <end position="149"/>
    </location>
</feature>
<evidence type="ECO:0000256" key="5">
    <source>
        <dbReference type="ARBA" id="ARBA00022833"/>
    </source>
</evidence>
<dbReference type="GO" id="GO:0010468">
    <property type="term" value="P:regulation of gene expression"/>
    <property type="evidence" value="ECO:0007669"/>
    <property type="project" value="TreeGrafter"/>
</dbReference>
<dbReference type="GO" id="GO:0008270">
    <property type="term" value="F:zinc ion binding"/>
    <property type="evidence" value="ECO:0007669"/>
    <property type="project" value="UniProtKB-UniRule"/>
</dbReference>
<feature type="domain" description="C2H2-type" evidence="10">
    <location>
        <begin position="173"/>
        <end position="201"/>
    </location>
</feature>
<dbReference type="SMART" id="SM00355">
    <property type="entry name" value="ZnF_C2H2"/>
    <property type="match status" value="3"/>
</dbReference>
<feature type="compositionally biased region" description="Basic and acidic residues" evidence="9">
    <location>
        <begin position="433"/>
        <end position="446"/>
    </location>
</feature>
<evidence type="ECO:0000256" key="3">
    <source>
        <dbReference type="ARBA" id="ARBA00022737"/>
    </source>
</evidence>
<feature type="compositionally biased region" description="Acidic residues" evidence="9">
    <location>
        <begin position="104"/>
        <end position="114"/>
    </location>
</feature>
<feature type="compositionally biased region" description="Basic and acidic residues" evidence="9">
    <location>
        <begin position="115"/>
        <end position="133"/>
    </location>
</feature>
<proteinExistence type="predicted"/>
<protein>
    <submittedName>
        <fullName evidence="12">Uncharacterized protein</fullName>
    </submittedName>
</protein>
<feature type="compositionally biased region" description="Acidic residues" evidence="9">
    <location>
        <begin position="410"/>
        <end position="423"/>
    </location>
</feature>
<feature type="binding site" evidence="8">
    <location>
        <position position="53"/>
    </location>
    <ligand>
        <name>Zn(2+)</name>
        <dbReference type="ChEBI" id="CHEBI:29105"/>
    </ligand>
</feature>
<dbReference type="GO" id="GO:0005634">
    <property type="term" value="C:nucleus"/>
    <property type="evidence" value="ECO:0007669"/>
    <property type="project" value="UniProtKB-SubCell"/>
</dbReference>
<dbReference type="Proteomes" id="UP001153620">
    <property type="component" value="Chromosome 4"/>
</dbReference>
<comment type="subcellular location">
    <subcellularLocation>
        <location evidence="1">Nucleus</location>
    </subcellularLocation>
</comment>
<feature type="binding site" evidence="8">
    <location>
        <position position="50"/>
    </location>
    <ligand>
        <name>Zn(2+)</name>
        <dbReference type="ChEBI" id="CHEBI:29105"/>
    </ligand>
</feature>
<accession>A0A9N9WZK2</accession>
<evidence type="ECO:0000259" key="11">
    <source>
        <dbReference type="PROSITE" id="PS51915"/>
    </source>
</evidence>
<reference evidence="12" key="2">
    <citation type="submission" date="2022-10" db="EMBL/GenBank/DDBJ databases">
        <authorList>
            <consortium name="ENA_rothamsted_submissions"/>
            <consortium name="culmorum"/>
            <person name="King R."/>
        </authorList>
    </citation>
    <scope>NUCLEOTIDE SEQUENCE</scope>
</reference>
<dbReference type="SUPFAM" id="SSF57716">
    <property type="entry name" value="Glucocorticoid receptor-like (DNA-binding domain)"/>
    <property type="match status" value="1"/>
</dbReference>
<dbReference type="Pfam" id="PF00096">
    <property type="entry name" value="zf-C2H2"/>
    <property type="match status" value="2"/>
</dbReference>
<dbReference type="PANTHER" id="PTHR16515:SF66">
    <property type="entry name" value="C2H2-TYPE DOMAIN-CONTAINING PROTEIN"/>
    <property type="match status" value="1"/>
</dbReference>
<dbReference type="SMART" id="SM00868">
    <property type="entry name" value="zf-AD"/>
    <property type="match status" value="1"/>
</dbReference>
<evidence type="ECO:0000256" key="4">
    <source>
        <dbReference type="ARBA" id="ARBA00022771"/>
    </source>
</evidence>